<reference evidence="6" key="1">
    <citation type="submission" date="2015-10" db="EMBL/GenBank/DDBJ databases">
        <title>Genome of Paenibacillus bovis sp. nov.</title>
        <authorList>
            <person name="Wu Z."/>
            <person name="Gao C."/>
            <person name="Liu Z."/>
            <person name="Zheng H."/>
        </authorList>
    </citation>
    <scope>NUCLEOTIDE SEQUENCE [LARGE SCALE GENOMIC DNA]</scope>
    <source>
        <strain evidence="6">BD3526</strain>
    </source>
</reference>
<dbReference type="EMBL" id="CP013023">
    <property type="protein sequence ID" value="ANF97043.1"/>
    <property type="molecule type" value="Genomic_DNA"/>
</dbReference>
<evidence type="ECO:0000313" key="5">
    <source>
        <dbReference type="EMBL" id="ANF97043.1"/>
    </source>
</evidence>
<dbReference type="Pfam" id="PF07859">
    <property type="entry name" value="Abhydrolase_3"/>
    <property type="match status" value="1"/>
</dbReference>
<sequence>MPLDPQVQEFLNQYNQYQMPPMDSIDPKMIRAIEQSSALKQMASQTDIYRVEDRTIPLADRQVPVRLYTPTDAEAHPALVFYHGGGWVLGSLDSHDELCRRLAREAECVVISVDYRLAPEHPFPAAVWDAYDSLNYIAEHAEEYGIDAGRIALSGDSAGGNLAAVACIIARDKSGPSVCYQLLFYPSTGNATDTRSYQENGYGYLLTADMMNWFRKCYFEQSEDENHPYASPVLSSDLNGLPPATIITAEYDPLRDSGAEYARRLQEEGVEAEYICYEGMIHGFVTMSQLDRAQEAIRQSAARLRHVYQNRYLNE</sequence>
<dbReference type="InterPro" id="IPR050300">
    <property type="entry name" value="GDXG_lipolytic_enzyme"/>
</dbReference>
<gene>
    <name evidence="5" type="ORF">AR543_14215</name>
</gene>
<dbReference type="FunFam" id="3.40.50.1820:FF:000089">
    <property type="entry name" value="Alpha/beta hydrolase"/>
    <property type="match status" value="1"/>
</dbReference>
<dbReference type="SUPFAM" id="SSF53474">
    <property type="entry name" value="alpha/beta-Hydrolases"/>
    <property type="match status" value="1"/>
</dbReference>
<dbReference type="PROSITE" id="PS01174">
    <property type="entry name" value="LIPASE_GDXG_SER"/>
    <property type="match status" value="1"/>
</dbReference>
<accession>A0A172ZHN2</accession>
<dbReference type="InterPro" id="IPR029058">
    <property type="entry name" value="AB_hydrolase_fold"/>
</dbReference>
<feature type="active site" evidence="3">
    <location>
        <position position="157"/>
    </location>
</feature>
<protein>
    <submittedName>
        <fullName evidence="5">Alpha/beta hydrolase</fullName>
    </submittedName>
</protein>
<dbReference type="STRING" id="1616788.AR543_14215"/>
<dbReference type="OrthoDB" id="9815425at2"/>
<dbReference type="PANTHER" id="PTHR48081:SF8">
    <property type="entry name" value="ALPHA_BETA HYDROLASE FOLD-3 DOMAIN-CONTAINING PROTEIN-RELATED"/>
    <property type="match status" value="1"/>
</dbReference>
<evidence type="ECO:0000256" key="1">
    <source>
        <dbReference type="ARBA" id="ARBA00010515"/>
    </source>
</evidence>
<dbReference type="GO" id="GO:0016787">
    <property type="term" value="F:hydrolase activity"/>
    <property type="evidence" value="ECO:0007669"/>
    <property type="project" value="UniProtKB-KW"/>
</dbReference>
<proteinExistence type="inferred from homology"/>
<organism evidence="5 6">
    <name type="scientific">Paenibacillus bovis</name>
    <dbReference type="NCBI Taxonomy" id="1616788"/>
    <lineage>
        <taxon>Bacteria</taxon>
        <taxon>Bacillati</taxon>
        <taxon>Bacillota</taxon>
        <taxon>Bacilli</taxon>
        <taxon>Bacillales</taxon>
        <taxon>Paenibacillaceae</taxon>
        <taxon>Paenibacillus</taxon>
    </lineage>
</organism>
<dbReference type="Proteomes" id="UP000078148">
    <property type="component" value="Chromosome"/>
</dbReference>
<comment type="similarity">
    <text evidence="1">Belongs to the 'GDXG' lipolytic enzyme family.</text>
</comment>
<dbReference type="KEGG" id="pbv:AR543_14215"/>
<dbReference type="Gene3D" id="3.40.50.1820">
    <property type="entry name" value="alpha/beta hydrolase"/>
    <property type="match status" value="1"/>
</dbReference>
<evidence type="ECO:0000256" key="3">
    <source>
        <dbReference type="PROSITE-ProRule" id="PRU10038"/>
    </source>
</evidence>
<evidence type="ECO:0000313" key="6">
    <source>
        <dbReference type="Proteomes" id="UP000078148"/>
    </source>
</evidence>
<name>A0A172ZHN2_9BACL</name>
<dbReference type="InterPro" id="IPR033140">
    <property type="entry name" value="Lipase_GDXG_put_SER_AS"/>
</dbReference>
<keyword evidence="6" id="KW-1185">Reference proteome</keyword>
<keyword evidence="2 5" id="KW-0378">Hydrolase</keyword>
<dbReference type="AlphaFoldDB" id="A0A172ZHN2"/>
<dbReference type="PANTHER" id="PTHR48081">
    <property type="entry name" value="AB HYDROLASE SUPERFAMILY PROTEIN C4A8.06C"/>
    <property type="match status" value="1"/>
</dbReference>
<dbReference type="ESTHER" id="9bacl-a0a172zhn2">
    <property type="family name" value="Hormone-sensitive_lipase_like"/>
</dbReference>
<dbReference type="RefSeq" id="WP_060535157.1">
    <property type="nucleotide sequence ID" value="NZ_CP013023.1"/>
</dbReference>
<dbReference type="InterPro" id="IPR013094">
    <property type="entry name" value="AB_hydrolase_3"/>
</dbReference>
<evidence type="ECO:0000259" key="4">
    <source>
        <dbReference type="Pfam" id="PF07859"/>
    </source>
</evidence>
<evidence type="ECO:0000256" key="2">
    <source>
        <dbReference type="ARBA" id="ARBA00022801"/>
    </source>
</evidence>
<feature type="domain" description="Alpha/beta hydrolase fold-3" evidence="4">
    <location>
        <begin position="79"/>
        <end position="285"/>
    </location>
</feature>
<reference evidence="5 6" key="2">
    <citation type="journal article" date="2016" name="Int. J. Syst. Evol. Microbiol.">
        <title>Paenibacillus bovis sp. nov., isolated from raw yak (Bos grunniens) milk.</title>
        <authorList>
            <person name="Gao C."/>
            <person name="Han J."/>
            <person name="Liu Z."/>
            <person name="Xu X."/>
            <person name="Hang F."/>
            <person name="Wu Z."/>
        </authorList>
    </citation>
    <scope>NUCLEOTIDE SEQUENCE [LARGE SCALE GENOMIC DNA]</scope>
    <source>
        <strain evidence="5 6">BD3526</strain>
    </source>
</reference>